<dbReference type="EMBL" id="CP080647">
    <property type="protein sequence ID" value="QYX75718.1"/>
    <property type="molecule type" value="Genomic_DNA"/>
</dbReference>
<evidence type="ECO:0008006" key="4">
    <source>
        <dbReference type="Google" id="ProtNLM"/>
    </source>
</evidence>
<sequence>MDASDARLHPRGTGVELLRSYVLIQLAEATCADMRRRLKVCATPHRRGAFYARSKNCSRLSHPVTNHLRQHPKGTRLPARLKGRELSTSR</sequence>
<dbReference type="RefSeq" id="WP_220644875.1">
    <property type="nucleotide sequence ID" value="NZ_CP080647.1"/>
</dbReference>
<evidence type="ECO:0000313" key="2">
    <source>
        <dbReference type="EMBL" id="QYX75718.1"/>
    </source>
</evidence>
<gene>
    <name evidence="2" type="ORF">K1J60_03600</name>
</gene>
<reference evidence="2 3" key="1">
    <citation type="submission" date="2021-08" db="EMBL/GenBank/DDBJ databases">
        <authorList>
            <person name="Ping M."/>
        </authorList>
    </citation>
    <scope>NUCLEOTIDE SEQUENCE [LARGE SCALE GENOMIC DNA]</scope>
    <source>
        <strain evidence="2 3">MG28</strain>
    </source>
</reference>
<accession>A0ABX8XJC2</accession>
<dbReference type="Gene3D" id="1.10.3300.10">
    <property type="entry name" value="Jann2411-like domain"/>
    <property type="match status" value="1"/>
</dbReference>
<keyword evidence="3" id="KW-1185">Reference proteome</keyword>
<dbReference type="SUPFAM" id="SSF160904">
    <property type="entry name" value="Jann2411-like"/>
    <property type="match status" value="1"/>
</dbReference>
<organism evidence="2 3">
    <name type="scientific">Streptomyces akebiae</name>
    <dbReference type="NCBI Taxonomy" id="2865673"/>
    <lineage>
        <taxon>Bacteria</taxon>
        <taxon>Bacillati</taxon>
        <taxon>Actinomycetota</taxon>
        <taxon>Actinomycetes</taxon>
        <taxon>Kitasatosporales</taxon>
        <taxon>Streptomycetaceae</taxon>
        <taxon>Streptomyces</taxon>
    </lineage>
</organism>
<feature type="region of interest" description="Disordered" evidence="1">
    <location>
        <begin position="65"/>
        <end position="90"/>
    </location>
</feature>
<proteinExistence type="predicted"/>
<protein>
    <recommendedName>
        <fullName evidence="4">Transposase</fullName>
    </recommendedName>
</protein>
<evidence type="ECO:0000256" key="1">
    <source>
        <dbReference type="SAM" id="MobiDB-lite"/>
    </source>
</evidence>
<name>A0ABX8XJC2_9ACTN</name>
<dbReference type="Proteomes" id="UP000827138">
    <property type="component" value="Chromosome"/>
</dbReference>
<dbReference type="InterPro" id="IPR023286">
    <property type="entry name" value="ABATE_dom_sf"/>
</dbReference>
<evidence type="ECO:0000313" key="3">
    <source>
        <dbReference type="Proteomes" id="UP000827138"/>
    </source>
</evidence>